<gene>
    <name evidence="1" type="ORF">SAMN04488074_12922</name>
</gene>
<organism evidence="1 2">
    <name type="scientific">Lentzea albidocapillata subsp. violacea</name>
    <dbReference type="NCBI Taxonomy" id="128104"/>
    <lineage>
        <taxon>Bacteria</taxon>
        <taxon>Bacillati</taxon>
        <taxon>Actinomycetota</taxon>
        <taxon>Actinomycetes</taxon>
        <taxon>Pseudonocardiales</taxon>
        <taxon>Pseudonocardiaceae</taxon>
        <taxon>Lentzea</taxon>
    </lineage>
</organism>
<name>A0A1G9X3J9_9PSEU</name>
<proteinExistence type="predicted"/>
<dbReference type="Pfam" id="PF10888">
    <property type="entry name" value="DUF2742"/>
    <property type="match status" value="1"/>
</dbReference>
<sequence>MTTDRRPLCDPNAVRLWAAPLLTRANATGIIPPAGSRTWCALPDTDPRKAAAVVLAALTRLQENTPNAISARLAAQHDETERVCRERTRSASHDMSAAQAWGSAIGPTYRELARRRLLRSSIPCGHTGCRVLVEFVHPLPDELAARLPDLSSVRCPEHLHPAVPKPLALHGSTPAVTRLGVAA</sequence>
<protein>
    <submittedName>
        <fullName evidence="1">Uncharacterized protein</fullName>
    </submittedName>
</protein>
<evidence type="ECO:0000313" key="1">
    <source>
        <dbReference type="EMBL" id="SDM91026.1"/>
    </source>
</evidence>
<dbReference type="EMBL" id="FNET01000029">
    <property type="protein sequence ID" value="SDM91026.1"/>
    <property type="molecule type" value="Genomic_DNA"/>
</dbReference>
<dbReference type="InterPro" id="IPR024384">
    <property type="entry name" value="DUF2742"/>
</dbReference>
<dbReference type="Proteomes" id="UP000199682">
    <property type="component" value="Unassembled WGS sequence"/>
</dbReference>
<evidence type="ECO:0000313" key="2">
    <source>
        <dbReference type="Proteomes" id="UP000199682"/>
    </source>
</evidence>
<accession>A0A1G9X3J9</accession>
<dbReference type="RefSeq" id="WP_090014253.1">
    <property type="nucleotide sequence ID" value="NZ_FNET01000029.1"/>
</dbReference>
<dbReference type="AlphaFoldDB" id="A0A1G9X3J9"/>
<reference evidence="2" key="1">
    <citation type="submission" date="2016-10" db="EMBL/GenBank/DDBJ databases">
        <authorList>
            <person name="Varghese N."/>
            <person name="Submissions S."/>
        </authorList>
    </citation>
    <scope>NUCLEOTIDE SEQUENCE [LARGE SCALE GENOMIC DNA]</scope>
    <source>
        <strain evidence="2">DSM 44796</strain>
    </source>
</reference>